<organism evidence="9 10">
    <name type="scientific">Microbacterium hatanonis</name>
    <dbReference type="NCBI Taxonomy" id="404366"/>
    <lineage>
        <taxon>Bacteria</taxon>
        <taxon>Bacillati</taxon>
        <taxon>Actinomycetota</taxon>
        <taxon>Actinomycetes</taxon>
        <taxon>Micrococcales</taxon>
        <taxon>Microbacteriaceae</taxon>
        <taxon>Microbacterium</taxon>
    </lineage>
</organism>
<dbReference type="RefSeq" id="WP_147893177.1">
    <property type="nucleotide sequence ID" value="NZ_BAAANR010000001.1"/>
</dbReference>
<evidence type="ECO:0000256" key="4">
    <source>
        <dbReference type="ARBA" id="ARBA00023002"/>
    </source>
</evidence>
<dbReference type="OrthoDB" id="9780392at2"/>
<dbReference type="GO" id="GO:0008615">
    <property type="term" value="P:pyridoxine biosynthetic process"/>
    <property type="evidence" value="ECO:0007669"/>
    <property type="project" value="InterPro"/>
</dbReference>
<feature type="binding site" evidence="5">
    <location>
        <position position="107"/>
    </location>
    <ligand>
        <name>FMN</name>
        <dbReference type="ChEBI" id="CHEBI:58210"/>
    </ligand>
</feature>
<dbReference type="SUPFAM" id="SSF50475">
    <property type="entry name" value="FMN-binding split barrel"/>
    <property type="match status" value="1"/>
</dbReference>
<evidence type="ECO:0000313" key="9">
    <source>
        <dbReference type="EMBL" id="TXK12450.1"/>
    </source>
</evidence>
<dbReference type="Proteomes" id="UP000321034">
    <property type="component" value="Unassembled WGS sequence"/>
</dbReference>
<comment type="similarity">
    <text evidence="1">Belongs to the pyridoxamine 5'-phosphate oxidase family.</text>
</comment>
<evidence type="ECO:0000256" key="5">
    <source>
        <dbReference type="PIRSR" id="PIRSR000190-2"/>
    </source>
</evidence>
<feature type="domain" description="Pyridoxamine 5'-phosphate oxidase N-terminal" evidence="7">
    <location>
        <begin position="38"/>
        <end position="135"/>
    </location>
</feature>
<feature type="binding site" evidence="5">
    <location>
        <begin position="63"/>
        <end position="68"/>
    </location>
    <ligand>
        <name>FMN</name>
        <dbReference type="ChEBI" id="CHEBI:58210"/>
    </ligand>
</feature>
<dbReference type="EC" id="1.4.3.5" evidence="9"/>
<dbReference type="InterPro" id="IPR012349">
    <property type="entry name" value="Split_barrel_FMN-bd"/>
</dbReference>
<dbReference type="Pfam" id="PF01243">
    <property type="entry name" value="PNPOx_N"/>
    <property type="match status" value="1"/>
</dbReference>
<dbReference type="Pfam" id="PF10590">
    <property type="entry name" value="PNP_phzG_C"/>
    <property type="match status" value="1"/>
</dbReference>
<dbReference type="GO" id="GO:0004733">
    <property type="term" value="F:pyridoxamine phosphate oxidase activity"/>
    <property type="evidence" value="ECO:0007669"/>
    <property type="project" value="UniProtKB-EC"/>
</dbReference>
<dbReference type="PIRSF" id="PIRSF000190">
    <property type="entry name" value="Pyd_amn-ph_oxd"/>
    <property type="match status" value="1"/>
</dbReference>
<name>A0A5C8I2Z0_9MICO</name>
<dbReference type="InterPro" id="IPR019576">
    <property type="entry name" value="Pyridoxamine_oxidase_dimer_C"/>
</dbReference>
<dbReference type="PANTHER" id="PTHR10851">
    <property type="entry name" value="PYRIDOXINE-5-PHOSPHATE OXIDASE"/>
    <property type="match status" value="1"/>
</dbReference>
<feature type="binding site" evidence="5">
    <location>
        <position position="85"/>
    </location>
    <ligand>
        <name>FMN</name>
        <dbReference type="ChEBI" id="CHEBI:58210"/>
    </ligand>
</feature>
<dbReference type="InterPro" id="IPR000659">
    <property type="entry name" value="Pyridox_Oxase"/>
</dbReference>
<dbReference type="NCBIfam" id="NF004231">
    <property type="entry name" value="PRK05679.1"/>
    <property type="match status" value="1"/>
</dbReference>
<proteinExistence type="inferred from homology"/>
<evidence type="ECO:0000256" key="1">
    <source>
        <dbReference type="ARBA" id="ARBA00007301"/>
    </source>
</evidence>
<comment type="cofactor">
    <cofactor evidence="5">
        <name>FMN</name>
        <dbReference type="ChEBI" id="CHEBI:58210"/>
    </cofactor>
    <text evidence="5">Binds 1 FMN per subunit.</text>
</comment>
<evidence type="ECO:0000313" key="10">
    <source>
        <dbReference type="Proteomes" id="UP000321034"/>
    </source>
</evidence>
<keyword evidence="4 9" id="KW-0560">Oxidoreductase</keyword>
<keyword evidence="10" id="KW-1185">Reference proteome</keyword>
<reference evidence="9 10" key="1">
    <citation type="submission" date="2019-08" db="EMBL/GenBank/DDBJ databases">
        <authorList>
            <person name="Dong K."/>
        </authorList>
    </citation>
    <scope>NUCLEOTIDE SEQUENCE [LARGE SCALE GENOMIC DNA]</scope>
    <source>
        <strain evidence="9 10">JCM14558</strain>
    </source>
</reference>
<keyword evidence="3 5" id="KW-0288">FMN</keyword>
<evidence type="ECO:0000259" key="7">
    <source>
        <dbReference type="Pfam" id="PF01243"/>
    </source>
</evidence>
<feature type="binding site" evidence="5">
    <location>
        <position position="189"/>
    </location>
    <ligand>
        <name>FMN</name>
        <dbReference type="ChEBI" id="CHEBI:58210"/>
    </ligand>
</feature>
<dbReference type="PANTHER" id="PTHR10851:SF0">
    <property type="entry name" value="PYRIDOXINE-5'-PHOSPHATE OXIDASE"/>
    <property type="match status" value="1"/>
</dbReference>
<evidence type="ECO:0000256" key="2">
    <source>
        <dbReference type="ARBA" id="ARBA00022630"/>
    </source>
</evidence>
<dbReference type="Gene3D" id="2.30.110.10">
    <property type="entry name" value="Electron Transport, Fmn-binding Protein, Chain A"/>
    <property type="match status" value="1"/>
</dbReference>
<dbReference type="GO" id="GO:0010181">
    <property type="term" value="F:FMN binding"/>
    <property type="evidence" value="ECO:0007669"/>
    <property type="project" value="InterPro"/>
</dbReference>
<protein>
    <submittedName>
        <fullName evidence="9">Pyridoxamine 5'-phosphate oxidase</fullName>
        <ecNumber evidence="9">1.4.3.5</ecNumber>
    </submittedName>
</protein>
<feature type="binding site" evidence="5">
    <location>
        <position position="199"/>
    </location>
    <ligand>
        <name>FMN</name>
        <dbReference type="ChEBI" id="CHEBI:58210"/>
    </ligand>
</feature>
<comment type="caution">
    <text evidence="9">The sequence shown here is derived from an EMBL/GenBank/DDBJ whole genome shotgun (WGS) entry which is preliminary data.</text>
</comment>
<dbReference type="EMBL" id="VRSV01000001">
    <property type="protein sequence ID" value="TXK12450.1"/>
    <property type="molecule type" value="Genomic_DNA"/>
</dbReference>
<sequence>MTNADHASLSGDETLDLPEFDAPPSAPLPLAQRWLAEARERGVREPLSMTLATASADGVVSARTVDVKRIDDRGLVFGSSTESPKGRQLGENPHAALQVYWRETMQQLRFEGRIETLTDGESDALFADRSPKSRAATAVAHQSVPFAGASTLAELIEEADALLDRFGDDVPRPSGWVAYRVVPEAVEFWHGSRDRMHRRLRYVAVGDGWRAERLQP</sequence>
<gene>
    <name evidence="9" type="primary">pdxH</name>
    <name evidence="9" type="ORF">FVP77_02945</name>
</gene>
<accession>A0A5C8I2Z0</accession>
<keyword evidence="2" id="KW-0285">Flavoprotein</keyword>
<feature type="domain" description="Pyridoxine 5'-phosphate oxidase dimerisation C-terminal" evidence="8">
    <location>
        <begin position="176"/>
        <end position="216"/>
    </location>
</feature>
<evidence type="ECO:0000256" key="3">
    <source>
        <dbReference type="ARBA" id="ARBA00022643"/>
    </source>
</evidence>
<evidence type="ECO:0000259" key="8">
    <source>
        <dbReference type="Pfam" id="PF10590"/>
    </source>
</evidence>
<evidence type="ECO:0000256" key="6">
    <source>
        <dbReference type="SAM" id="MobiDB-lite"/>
    </source>
</evidence>
<feature type="binding site" evidence="5">
    <location>
        <begin position="142"/>
        <end position="143"/>
    </location>
    <ligand>
        <name>FMN</name>
        <dbReference type="ChEBI" id="CHEBI:58210"/>
    </ligand>
</feature>
<dbReference type="InterPro" id="IPR011576">
    <property type="entry name" value="Pyridox_Oxase_N"/>
</dbReference>
<feature type="region of interest" description="Disordered" evidence="6">
    <location>
        <begin position="1"/>
        <end position="23"/>
    </location>
</feature>
<dbReference type="AlphaFoldDB" id="A0A5C8I2Z0"/>